<gene>
    <name evidence="2" type="ORF">JTE90_009544</name>
</gene>
<feature type="region of interest" description="Disordered" evidence="1">
    <location>
        <begin position="325"/>
        <end position="355"/>
    </location>
</feature>
<evidence type="ECO:0000313" key="3">
    <source>
        <dbReference type="Proteomes" id="UP000827092"/>
    </source>
</evidence>
<comment type="caution">
    <text evidence="2">The sequence shown here is derived from an EMBL/GenBank/DDBJ whole genome shotgun (WGS) entry which is preliminary data.</text>
</comment>
<evidence type="ECO:0000313" key="2">
    <source>
        <dbReference type="EMBL" id="KAG8187476.1"/>
    </source>
</evidence>
<organism evidence="2 3">
    <name type="scientific">Oedothorax gibbosus</name>
    <dbReference type="NCBI Taxonomy" id="931172"/>
    <lineage>
        <taxon>Eukaryota</taxon>
        <taxon>Metazoa</taxon>
        <taxon>Ecdysozoa</taxon>
        <taxon>Arthropoda</taxon>
        <taxon>Chelicerata</taxon>
        <taxon>Arachnida</taxon>
        <taxon>Araneae</taxon>
        <taxon>Araneomorphae</taxon>
        <taxon>Entelegynae</taxon>
        <taxon>Araneoidea</taxon>
        <taxon>Linyphiidae</taxon>
        <taxon>Erigoninae</taxon>
        <taxon>Oedothorax</taxon>
    </lineage>
</organism>
<feature type="compositionally biased region" description="Low complexity" evidence="1">
    <location>
        <begin position="227"/>
        <end position="245"/>
    </location>
</feature>
<dbReference type="Proteomes" id="UP000827092">
    <property type="component" value="Unassembled WGS sequence"/>
</dbReference>
<accession>A0AAV6UT05</accession>
<protein>
    <submittedName>
        <fullName evidence="2">Uncharacterized protein</fullName>
    </submittedName>
</protein>
<evidence type="ECO:0000256" key="1">
    <source>
        <dbReference type="SAM" id="MobiDB-lite"/>
    </source>
</evidence>
<dbReference type="AlphaFoldDB" id="A0AAV6UT05"/>
<reference evidence="2 3" key="1">
    <citation type="journal article" date="2022" name="Nat. Ecol. Evol.">
        <title>A masculinizing supergene underlies an exaggerated male reproductive morph in a spider.</title>
        <authorList>
            <person name="Hendrickx F."/>
            <person name="De Corte Z."/>
            <person name="Sonet G."/>
            <person name="Van Belleghem S.M."/>
            <person name="Kostlbacher S."/>
            <person name="Vangestel C."/>
        </authorList>
    </citation>
    <scope>NUCLEOTIDE SEQUENCE [LARGE SCALE GENOMIC DNA]</scope>
    <source>
        <strain evidence="2">W744_W776</strain>
    </source>
</reference>
<proteinExistence type="predicted"/>
<name>A0AAV6UT05_9ARAC</name>
<dbReference type="EMBL" id="JAFNEN010000272">
    <property type="protein sequence ID" value="KAG8187476.1"/>
    <property type="molecule type" value="Genomic_DNA"/>
</dbReference>
<keyword evidence="3" id="KW-1185">Reference proteome</keyword>
<feature type="compositionally biased region" description="Low complexity" evidence="1">
    <location>
        <begin position="272"/>
        <end position="281"/>
    </location>
</feature>
<sequence length="567" mass="64728">MDGMQSTMFPVIPDKNRSYMPLGLTSASPEFPSFAMLNRSLYDRIALILYYAHIMDQKKVLYDFYKLCLYNFEDKSHCSSSESSINEWIKNAIVKLYKRREVIVSKTVDLQVSHISQVDGVLCDYLVDVGKKCLISGVNAWPKRQCDTKSNYLFPNIEMLMLNAICSSFSPFLCFEENNKISVSMNNSLHYLRNFWLEFCYHPDPTQYIKFIHFQEDPAISNSTQHSSDNPESTNSTNPSSDSSEGTNSMQKSSDDTKRRNSMRPSTHKATETTNSTQQSTEDPETIKSSIILQNNRIMDNTNSTHHSTNNLEIRTNSTHPIMNIANSTEHSDDDQSTLSSQSDSDSSDSWSCSDFQDESISDDDHLCSYTSNNKFLEKCNATINWLQSTACDFDSDDDCLNFSQALTEENCIGSPSSRGSLNFVDCSDEEDDYEVIFFDGSSDTGFENDAFMDMSQGFENPCFEDSFRGFPAASFIEMVNEGWNDDMMELRDKPRKPSKVSFAPEPNLVTVKYFEKTDENTFDASLVLDNLRFRKRITELGHLLSPFLTIEHRMVVQKRNCFCELH</sequence>
<feature type="compositionally biased region" description="Low complexity" evidence="1">
    <location>
        <begin position="337"/>
        <end position="355"/>
    </location>
</feature>
<feature type="region of interest" description="Disordered" evidence="1">
    <location>
        <begin position="220"/>
        <end position="286"/>
    </location>
</feature>